<keyword evidence="4" id="KW-1185">Reference proteome</keyword>
<sequence>MRFMAFCTVCTYRITTAYSFLGLLQFVLFFAAIHFVYPVQSANYIAETQQRIGPNSSLMSEEEASFLDNGLRLELLELLANMFRSRNNNKKDDPESDGQPKALAQRREPRFFGDSAPLALEEGHKPDQGRAKETRHPPAQFSRVRTREEEERLLEEELRAEFVRVSTVNDPDVAHRFRKKTYATMPRPFECYSCMSTSYQPKWHFLQKMYIAPKAFSDACDEPIARSSQIPTILCASFCVSMLEANVEAGIFVGFKYIRGCGDRILRHGFNQTAAQIYRLSQVDKCRHLPRERLFNQPRQLEIAITGDLQLCTCYGDRCNSNSPNSATTKGFLLFYPNLIFLTCLFTLLLIRSY</sequence>
<accession>A0ABD2JFU0</accession>
<dbReference type="InterPro" id="IPR010558">
    <property type="entry name" value="Ly-6-related"/>
</dbReference>
<evidence type="ECO:0000313" key="4">
    <source>
        <dbReference type="Proteomes" id="UP001620626"/>
    </source>
</evidence>
<proteinExistence type="predicted"/>
<protein>
    <submittedName>
        <fullName evidence="3">Uncharacterized protein</fullName>
    </submittedName>
</protein>
<evidence type="ECO:0000256" key="2">
    <source>
        <dbReference type="SAM" id="Phobius"/>
    </source>
</evidence>
<dbReference type="Proteomes" id="UP001620626">
    <property type="component" value="Unassembled WGS sequence"/>
</dbReference>
<evidence type="ECO:0000313" key="3">
    <source>
        <dbReference type="EMBL" id="KAL3089461.1"/>
    </source>
</evidence>
<gene>
    <name evidence="3" type="ORF">niasHT_029172</name>
</gene>
<dbReference type="PANTHER" id="PTHR34722:SF4">
    <property type="entry name" value="HOMOLOG OF ODR-2 (TWO)-RELATED"/>
    <property type="match status" value="1"/>
</dbReference>
<dbReference type="EMBL" id="JBICBT010000982">
    <property type="protein sequence ID" value="KAL3089461.1"/>
    <property type="molecule type" value="Genomic_DNA"/>
</dbReference>
<dbReference type="PANTHER" id="PTHR34722">
    <property type="entry name" value="HOMOLOG OF ODR-2 (TWO)-RELATED"/>
    <property type="match status" value="1"/>
</dbReference>
<evidence type="ECO:0000256" key="1">
    <source>
        <dbReference type="SAM" id="MobiDB-lite"/>
    </source>
</evidence>
<dbReference type="Pfam" id="PF06579">
    <property type="entry name" value="Ly-6_related"/>
    <property type="match status" value="1"/>
</dbReference>
<keyword evidence="2" id="KW-0812">Transmembrane</keyword>
<keyword evidence="2" id="KW-1133">Transmembrane helix</keyword>
<feature type="region of interest" description="Disordered" evidence="1">
    <location>
        <begin position="86"/>
        <end position="148"/>
    </location>
</feature>
<feature type="compositionally biased region" description="Basic and acidic residues" evidence="1">
    <location>
        <begin position="121"/>
        <end position="136"/>
    </location>
</feature>
<dbReference type="AlphaFoldDB" id="A0ABD2JFU0"/>
<name>A0ABD2JFU0_9BILA</name>
<organism evidence="3 4">
    <name type="scientific">Heterodera trifolii</name>
    <dbReference type="NCBI Taxonomy" id="157864"/>
    <lineage>
        <taxon>Eukaryota</taxon>
        <taxon>Metazoa</taxon>
        <taxon>Ecdysozoa</taxon>
        <taxon>Nematoda</taxon>
        <taxon>Chromadorea</taxon>
        <taxon>Rhabditida</taxon>
        <taxon>Tylenchina</taxon>
        <taxon>Tylenchomorpha</taxon>
        <taxon>Tylenchoidea</taxon>
        <taxon>Heteroderidae</taxon>
        <taxon>Heteroderinae</taxon>
        <taxon>Heterodera</taxon>
    </lineage>
</organism>
<keyword evidence="2" id="KW-0472">Membrane</keyword>
<comment type="caution">
    <text evidence="3">The sequence shown here is derived from an EMBL/GenBank/DDBJ whole genome shotgun (WGS) entry which is preliminary data.</text>
</comment>
<feature type="transmembrane region" description="Helical" evidence="2">
    <location>
        <begin position="331"/>
        <end position="351"/>
    </location>
</feature>
<reference evidence="3 4" key="1">
    <citation type="submission" date="2024-10" db="EMBL/GenBank/DDBJ databases">
        <authorList>
            <person name="Kim D."/>
        </authorList>
    </citation>
    <scope>NUCLEOTIDE SEQUENCE [LARGE SCALE GENOMIC DNA]</scope>
    <source>
        <strain evidence="3">BH-2024</strain>
    </source>
</reference>